<gene>
    <name evidence="2" type="ORF">C8D74_102110</name>
</gene>
<reference evidence="2 3" key="1">
    <citation type="submission" date="2019-03" db="EMBL/GenBank/DDBJ databases">
        <title>Genomic Encyclopedia of Type Strains, Phase IV (KMG-IV): sequencing the most valuable type-strain genomes for metagenomic binning, comparative biology and taxonomic classification.</title>
        <authorList>
            <person name="Goeker M."/>
        </authorList>
    </citation>
    <scope>NUCLEOTIDE SEQUENCE [LARGE SCALE GENOMIC DNA]</scope>
    <source>
        <strain evidence="2 3">DSM 13575</strain>
    </source>
</reference>
<dbReference type="NCBIfam" id="TIGR00738">
    <property type="entry name" value="rrf2_super"/>
    <property type="match status" value="1"/>
</dbReference>
<dbReference type="Gene3D" id="1.10.10.10">
    <property type="entry name" value="Winged helix-like DNA-binding domain superfamily/Winged helix DNA-binding domain"/>
    <property type="match status" value="1"/>
</dbReference>
<accession>A0A4R8EWR6</accession>
<dbReference type="GO" id="GO:0003677">
    <property type="term" value="F:DNA binding"/>
    <property type="evidence" value="ECO:0007669"/>
    <property type="project" value="UniProtKB-KW"/>
</dbReference>
<dbReference type="PROSITE" id="PS01332">
    <property type="entry name" value="HTH_RRF2_1"/>
    <property type="match status" value="1"/>
</dbReference>
<evidence type="ECO:0000256" key="1">
    <source>
        <dbReference type="ARBA" id="ARBA00023125"/>
    </source>
</evidence>
<dbReference type="InterPro" id="IPR036390">
    <property type="entry name" value="WH_DNA-bd_sf"/>
</dbReference>
<dbReference type="Pfam" id="PF02082">
    <property type="entry name" value="Rrf2"/>
    <property type="match status" value="1"/>
</dbReference>
<dbReference type="GO" id="GO:0005829">
    <property type="term" value="C:cytosol"/>
    <property type="evidence" value="ECO:0007669"/>
    <property type="project" value="TreeGrafter"/>
</dbReference>
<dbReference type="InterPro" id="IPR036388">
    <property type="entry name" value="WH-like_DNA-bd_sf"/>
</dbReference>
<keyword evidence="1" id="KW-0238">DNA-binding</keyword>
<keyword evidence="3" id="KW-1185">Reference proteome</keyword>
<dbReference type="InterPro" id="IPR030489">
    <property type="entry name" value="TR_Rrf2-type_CS"/>
</dbReference>
<name>A0A4R8EWR6_9BACT</name>
<protein>
    <submittedName>
        <fullName evidence="2">BadM/Rrf2 family transcriptional regulator</fullName>
    </submittedName>
</protein>
<dbReference type="SUPFAM" id="SSF46785">
    <property type="entry name" value="Winged helix' DNA-binding domain"/>
    <property type="match status" value="1"/>
</dbReference>
<dbReference type="AlphaFoldDB" id="A0A4R8EWR6"/>
<proteinExistence type="predicted"/>
<organism evidence="2 3">
    <name type="scientific">Petrotoga sibirica</name>
    <dbReference type="NCBI Taxonomy" id="156202"/>
    <lineage>
        <taxon>Bacteria</taxon>
        <taxon>Thermotogati</taxon>
        <taxon>Thermotogota</taxon>
        <taxon>Thermotogae</taxon>
        <taxon>Petrotogales</taxon>
        <taxon>Petrotogaceae</taxon>
        <taxon>Petrotoga</taxon>
    </lineage>
</organism>
<evidence type="ECO:0000313" key="2">
    <source>
        <dbReference type="EMBL" id="TDX17164.1"/>
    </source>
</evidence>
<dbReference type="Proteomes" id="UP000294817">
    <property type="component" value="Unassembled WGS sequence"/>
</dbReference>
<dbReference type="EMBL" id="SODZ01000002">
    <property type="protein sequence ID" value="TDX17164.1"/>
    <property type="molecule type" value="Genomic_DNA"/>
</dbReference>
<dbReference type="PANTHER" id="PTHR33221">
    <property type="entry name" value="WINGED HELIX-TURN-HELIX TRANSCRIPTIONAL REGULATOR, RRF2 FAMILY"/>
    <property type="match status" value="1"/>
</dbReference>
<dbReference type="PROSITE" id="PS51197">
    <property type="entry name" value="HTH_RRF2_2"/>
    <property type="match status" value="1"/>
</dbReference>
<dbReference type="InterPro" id="IPR000944">
    <property type="entry name" value="Tscrpt_reg_Rrf2"/>
</dbReference>
<dbReference type="PANTHER" id="PTHR33221:SF5">
    <property type="entry name" value="HTH-TYPE TRANSCRIPTIONAL REGULATOR ISCR"/>
    <property type="match status" value="1"/>
</dbReference>
<sequence length="157" mass="18022">MSLTVKSSYALKALFELAVLAKDERREKVSIRELSERQNIPKDFLEKIFIELRDAGIVKSIRGKFGGYALAKNPEDLRLSEIIQVLDKPLQSFDCIVGECSMEIECAVEFVWKRVNNFILLELSKMTLQDIIDYGRKIAKIKRSENEGGRLKKINVQ</sequence>
<dbReference type="GO" id="GO:0003700">
    <property type="term" value="F:DNA-binding transcription factor activity"/>
    <property type="evidence" value="ECO:0007669"/>
    <property type="project" value="TreeGrafter"/>
</dbReference>
<dbReference type="RefSeq" id="WP_103877322.1">
    <property type="nucleotide sequence ID" value="NZ_SODZ01000002.1"/>
</dbReference>
<comment type="caution">
    <text evidence="2">The sequence shown here is derived from an EMBL/GenBank/DDBJ whole genome shotgun (WGS) entry which is preliminary data.</text>
</comment>
<evidence type="ECO:0000313" key="3">
    <source>
        <dbReference type="Proteomes" id="UP000294817"/>
    </source>
</evidence>